<dbReference type="Gene3D" id="2.60.40.1930">
    <property type="match status" value="1"/>
</dbReference>
<dbReference type="EMBL" id="JBHUPD010000004">
    <property type="protein sequence ID" value="MFD2874298.1"/>
    <property type="molecule type" value="Genomic_DNA"/>
</dbReference>
<comment type="caution">
    <text evidence="1">The sequence shown here is derived from an EMBL/GenBank/DDBJ whole genome shotgun (WGS) entry which is preliminary data.</text>
</comment>
<accession>A0ABW5YG75</accession>
<name>A0ABW5YG75_9SPHI</name>
<protein>
    <recommendedName>
        <fullName evidence="3">MG2 domain-containing protein</fullName>
    </recommendedName>
</protein>
<evidence type="ECO:0000313" key="1">
    <source>
        <dbReference type="EMBL" id="MFD2874298.1"/>
    </source>
</evidence>
<keyword evidence="2" id="KW-1185">Reference proteome</keyword>
<dbReference type="RefSeq" id="WP_377188705.1">
    <property type="nucleotide sequence ID" value="NZ_JBHUPD010000004.1"/>
</dbReference>
<dbReference type="SUPFAM" id="SSF49464">
    <property type="entry name" value="Carboxypeptidase regulatory domain-like"/>
    <property type="match status" value="1"/>
</dbReference>
<gene>
    <name evidence="1" type="ORF">ACFS5N_17585</name>
</gene>
<reference evidence="2" key="1">
    <citation type="journal article" date="2019" name="Int. J. Syst. Evol. Microbiol.">
        <title>The Global Catalogue of Microorganisms (GCM) 10K type strain sequencing project: providing services to taxonomists for standard genome sequencing and annotation.</title>
        <authorList>
            <consortium name="The Broad Institute Genomics Platform"/>
            <consortium name="The Broad Institute Genome Sequencing Center for Infectious Disease"/>
            <person name="Wu L."/>
            <person name="Ma J."/>
        </authorList>
    </citation>
    <scope>NUCLEOTIDE SEQUENCE [LARGE SCALE GENOMIC DNA]</scope>
    <source>
        <strain evidence="2">KCTC 22437</strain>
    </source>
</reference>
<organism evidence="1 2">
    <name type="scientific">Mucilaginibacter ximonensis</name>
    <dbReference type="NCBI Taxonomy" id="538021"/>
    <lineage>
        <taxon>Bacteria</taxon>
        <taxon>Pseudomonadati</taxon>
        <taxon>Bacteroidota</taxon>
        <taxon>Sphingobacteriia</taxon>
        <taxon>Sphingobacteriales</taxon>
        <taxon>Sphingobacteriaceae</taxon>
        <taxon>Mucilaginibacter</taxon>
    </lineage>
</organism>
<dbReference type="InterPro" id="IPR008969">
    <property type="entry name" value="CarboxyPept-like_regulatory"/>
</dbReference>
<proteinExistence type="predicted"/>
<evidence type="ECO:0008006" key="3">
    <source>
        <dbReference type="Google" id="ProtNLM"/>
    </source>
</evidence>
<sequence length="918" mass="102591">MKTSALTFIAALFGVIFLAFIPRDDLPLDKLITNLQRWTDSIPQEKVYLHMDKPYYALGDTIWFKGYLTIGARHQLSKLSGAVYVELINERDSLLQQLKLPVTSGMVMGDFILGDDFEQGNYRIRAYTQWMRNAGDDYFYDHTFLVGDAGGSIIAQANFNYRNNNGKPELSALLNYTNDSGSAIGEKDVRFEIRQKDKVFWQQNAKTDALGSLKIIIPEDVRKNPSGAYIHTIVRANAKYPAIRDFSIKFGFSQSDVQVFPESGNLVNGIPSHVAFKAVSIDGSGINIRGSVTDNEHQEIAKIQTLHAGMGSFSLTPQQGKTYTAHITFDDGSTRIIPLPPAADQGYVLSVYQPNKDSVLVRIHASAALLQSSVSLISQTNGEIEFSSPIKIEKRITSLWLDKKSFPTGITQFTLFSSAGEPLNERLAFIRSNDQMALDIKAGKATYSSKEHIQITVNAKNSKGLPTVGNFSVAVIDESRVPVEENREYTIFSSLLLTSDLKGYVEQPNYYFAQKGDEVDKALDNLMLTQGYRRFVWKHLAGTVSIKPKFAVENLGSVISGKVSTLGHKPLANASVMLTSLRARVTKLTTTDSAGRFKFDKLFITDSMKITVQARNGKSDKVITTMDTVPRITINPNPNWPELSTNINNSLKAYMTTLKQQDDIYEKSGQLDKMHRLREVRIRIRKPVPPPYKDQMGYKIPEEFVSFSYLMPEGVDYPNFGIYLQAHVPGMIVKPVGTIVSYPFLLYQPPVGTPHYAPARVMVDGRLLTTNELGDMMDNDYIEPEGIFKVDIVRSGAGPIAYLGGPAILIYTKRDYMRKPYTPSVVNFTPKGYNKVREFYSPKYDTPNANLTLPDLRSTVYWSPYIKTDASGKTTFSFFNADGPGRYKVTIEGINADGQLGRQVYRYTVNEMQASTGK</sequence>
<evidence type="ECO:0000313" key="2">
    <source>
        <dbReference type="Proteomes" id="UP001597557"/>
    </source>
</evidence>
<dbReference type="Proteomes" id="UP001597557">
    <property type="component" value="Unassembled WGS sequence"/>
</dbReference>